<keyword evidence="1" id="KW-0663">Pyridoxal phosphate</keyword>
<gene>
    <name evidence="3" type="ORF">OC842_003456</name>
</gene>
<comment type="caution">
    <text evidence="3">The sequence shown here is derived from an EMBL/GenBank/DDBJ whole genome shotgun (WGS) entry which is preliminary data.</text>
</comment>
<dbReference type="Pfam" id="PF00155">
    <property type="entry name" value="Aminotran_1_2"/>
    <property type="match status" value="1"/>
</dbReference>
<dbReference type="AlphaFoldDB" id="A0AAN6JKR0"/>
<dbReference type="Proteomes" id="UP001176521">
    <property type="component" value="Unassembled WGS sequence"/>
</dbReference>
<dbReference type="CDD" id="cd00609">
    <property type="entry name" value="AAT_like"/>
    <property type="match status" value="1"/>
</dbReference>
<dbReference type="GO" id="GO:0030170">
    <property type="term" value="F:pyridoxal phosphate binding"/>
    <property type="evidence" value="ECO:0007669"/>
    <property type="project" value="InterPro"/>
</dbReference>
<dbReference type="GO" id="GO:0008483">
    <property type="term" value="F:transaminase activity"/>
    <property type="evidence" value="ECO:0007669"/>
    <property type="project" value="TreeGrafter"/>
</dbReference>
<evidence type="ECO:0000313" key="4">
    <source>
        <dbReference type="Proteomes" id="UP001176521"/>
    </source>
</evidence>
<reference evidence="3" key="1">
    <citation type="journal article" date="2023" name="PhytoFront">
        <title>Draft Genome Resources of Seven Strains of Tilletia horrida, Causal Agent of Kernel Smut of Rice.</title>
        <authorList>
            <person name="Khanal S."/>
            <person name="Antony Babu S."/>
            <person name="Zhou X.G."/>
        </authorList>
    </citation>
    <scope>NUCLEOTIDE SEQUENCE</scope>
    <source>
        <strain evidence="3">TX3</strain>
    </source>
</reference>
<dbReference type="PANTHER" id="PTHR43795:SF39">
    <property type="entry name" value="AMINOTRANSFERASE CLASS I_CLASSII DOMAIN-CONTAINING PROTEIN"/>
    <property type="match status" value="1"/>
</dbReference>
<accession>A0AAN6JKR0</accession>
<evidence type="ECO:0000256" key="1">
    <source>
        <dbReference type="ARBA" id="ARBA00022898"/>
    </source>
</evidence>
<dbReference type="Gene3D" id="3.40.640.10">
    <property type="entry name" value="Type I PLP-dependent aspartate aminotransferase-like (Major domain)"/>
    <property type="match status" value="1"/>
</dbReference>
<feature type="domain" description="Aminotransferase class I/classII large" evidence="2">
    <location>
        <begin position="105"/>
        <end position="427"/>
    </location>
</feature>
<dbReference type="InterPro" id="IPR015422">
    <property type="entry name" value="PyrdxlP-dep_Trfase_small"/>
</dbReference>
<dbReference type="PRINTS" id="PR00753">
    <property type="entry name" value="ACCSYNTHASE"/>
</dbReference>
<dbReference type="GO" id="GO:0006520">
    <property type="term" value="P:amino acid metabolic process"/>
    <property type="evidence" value="ECO:0007669"/>
    <property type="project" value="TreeGrafter"/>
</dbReference>
<name>A0AAN6JKR0_9BASI</name>
<dbReference type="PANTHER" id="PTHR43795">
    <property type="entry name" value="BIFUNCTIONAL ASPARTATE AMINOTRANSFERASE AND GLUTAMATE/ASPARTATE-PREPHENATE AMINOTRANSFERASE-RELATED"/>
    <property type="match status" value="1"/>
</dbReference>
<protein>
    <recommendedName>
        <fullName evidence="2">Aminotransferase class I/classII large domain-containing protein</fullName>
    </recommendedName>
</protein>
<dbReference type="InterPro" id="IPR015424">
    <property type="entry name" value="PyrdxlP-dep_Trfase"/>
</dbReference>
<dbReference type="EMBL" id="JAPDMQ010000172">
    <property type="protein sequence ID" value="KAK0531940.1"/>
    <property type="molecule type" value="Genomic_DNA"/>
</dbReference>
<dbReference type="SUPFAM" id="SSF53383">
    <property type="entry name" value="PLP-dependent transferases"/>
    <property type="match status" value="1"/>
</dbReference>
<proteinExistence type="predicted"/>
<keyword evidence="4" id="KW-1185">Reference proteome</keyword>
<dbReference type="InterPro" id="IPR050478">
    <property type="entry name" value="Ethylene_sulfur-biosynth"/>
</dbReference>
<organism evidence="3 4">
    <name type="scientific">Tilletia horrida</name>
    <dbReference type="NCBI Taxonomy" id="155126"/>
    <lineage>
        <taxon>Eukaryota</taxon>
        <taxon>Fungi</taxon>
        <taxon>Dikarya</taxon>
        <taxon>Basidiomycota</taxon>
        <taxon>Ustilaginomycotina</taxon>
        <taxon>Exobasidiomycetes</taxon>
        <taxon>Tilletiales</taxon>
        <taxon>Tilletiaceae</taxon>
        <taxon>Tilletia</taxon>
    </lineage>
</organism>
<evidence type="ECO:0000313" key="3">
    <source>
        <dbReference type="EMBL" id="KAK0531940.1"/>
    </source>
</evidence>
<dbReference type="InterPro" id="IPR015421">
    <property type="entry name" value="PyrdxlP-dep_Trfase_major"/>
</dbReference>
<sequence length="496" mass="54673">MLKSNLSQRGSAAAASLADIGKLAAVMEDIYDPRTNPDGIVFLGLADNALLRAEILDYLNGRPLHLVGPELTYADRICAQSSLLAALAHLFNEVPDGLDLSTFQEKRKPLKRIEPEHIVVGTGATGVLDSLFFCLGDEGDGVLVSSPWYNGFDRDLTSRIGLDLVDVTLGPVRTAPGSPGQPCFDEGAVEHYEAALVEAKKEGKTVRAVLLCNPHNPTGAVISRKAVVELCKFAAKHKLHLISDEIYSRSIFATELVEQPNEFYSVLSIDTLAEAGLDPSYVHVISSSSKDFSTNGFRLGVLISQHNKELRLAMLSNSIINQTSSVAGALWRDWILDEHFLTWYLAENRRRLRDSFEYVARFLTHHEIPVAPANAGHFCMVDLSRYLSAPSHQAEADLLDEMIKAKVFIAPGAQYHVSEPGFFRLTFSQPPPIVREGLFRLERVLQLQPWIKDQPLPVWHGPSAEVLEASNRFRDALRAEDLVDSASKLSVDSKVA</sequence>
<evidence type="ECO:0000259" key="2">
    <source>
        <dbReference type="Pfam" id="PF00155"/>
    </source>
</evidence>
<dbReference type="InterPro" id="IPR004839">
    <property type="entry name" value="Aminotransferase_I/II_large"/>
</dbReference>
<dbReference type="Gene3D" id="3.90.1150.10">
    <property type="entry name" value="Aspartate Aminotransferase, domain 1"/>
    <property type="match status" value="1"/>
</dbReference>